<keyword evidence="1" id="KW-0472">Membrane</keyword>
<feature type="transmembrane region" description="Helical" evidence="1">
    <location>
        <begin position="34"/>
        <end position="59"/>
    </location>
</feature>
<accession>A0A1Z3NA17</accession>
<dbReference type="Proteomes" id="UP000197003">
    <property type="component" value="Chromosome"/>
</dbReference>
<feature type="transmembrane region" description="Helical" evidence="1">
    <location>
        <begin position="65"/>
        <end position="90"/>
    </location>
</feature>
<keyword evidence="1" id="KW-0812">Transmembrane</keyword>
<dbReference type="AlphaFoldDB" id="A0A1Z3NA17"/>
<protein>
    <submittedName>
        <fullName evidence="2">Uncharacterized protein</fullName>
    </submittedName>
</protein>
<name>A0A1Z3NA17_BDEBC</name>
<sequence length="221" mass="25264">MYRSWKYLVVKNEQDLKNRERLQRLARHRGLPGFLMIFVFAACALISLGLAGFFLQMAYSHQLPMWSSVGSALAMLLLAGTFVFGSRVFLRERRLDVLRKFLRHPESGCFVVGKLTSFNYVAGDSRKLSRYFVEGEAEGPQGQSLFVGEFFDADIWPFTTEEGDRQIQKDDDWYDLKGKRRTLPVPAYFVCEAKDPKIGVMVGIDQALLNDALKRSDMKTV</sequence>
<gene>
    <name evidence="2" type="ORF">B9G79_12485</name>
</gene>
<keyword evidence="1" id="KW-1133">Transmembrane helix</keyword>
<organism evidence="2 3">
    <name type="scientific">Bdellovibrio bacteriovorus</name>
    <dbReference type="NCBI Taxonomy" id="959"/>
    <lineage>
        <taxon>Bacteria</taxon>
        <taxon>Pseudomonadati</taxon>
        <taxon>Bdellovibrionota</taxon>
        <taxon>Bdellovibrionia</taxon>
        <taxon>Bdellovibrionales</taxon>
        <taxon>Pseudobdellovibrionaceae</taxon>
        <taxon>Bdellovibrio</taxon>
    </lineage>
</organism>
<reference evidence="2 3" key="1">
    <citation type="submission" date="2017-04" db="EMBL/GenBank/DDBJ databases">
        <title>Whole genome sequence of Bdellovibrio bacteriovorus strain SSB218315.</title>
        <authorList>
            <person name="Oyedara O."/>
            <person name="Rodriguez-Perez M.A."/>
        </authorList>
    </citation>
    <scope>NUCLEOTIDE SEQUENCE [LARGE SCALE GENOMIC DNA]</scope>
    <source>
        <strain evidence="2 3">SSB218315</strain>
    </source>
</reference>
<evidence type="ECO:0000256" key="1">
    <source>
        <dbReference type="SAM" id="Phobius"/>
    </source>
</evidence>
<evidence type="ECO:0000313" key="3">
    <source>
        <dbReference type="Proteomes" id="UP000197003"/>
    </source>
</evidence>
<dbReference type="OrthoDB" id="5291421at2"/>
<dbReference type="RefSeq" id="WP_088565800.1">
    <property type="nucleotide sequence ID" value="NZ_CP020946.1"/>
</dbReference>
<dbReference type="EMBL" id="CP020946">
    <property type="protein sequence ID" value="ASD64323.1"/>
    <property type="molecule type" value="Genomic_DNA"/>
</dbReference>
<proteinExistence type="predicted"/>
<evidence type="ECO:0000313" key="2">
    <source>
        <dbReference type="EMBL" id="ASD64323.1"/>
    </source>
</evidence>